<gene>
    <name evidence="13" type="ORF">DXB65_17330</name>
</gene>
<keyword evidence="13" id="KW-0675">Receptor</keyword>
<comment type="caution">
    <text evidence="13">The sequence shown here is derived from an EMBL/GenBank/DDBJ whole genome shotgun (WGS) entry which is preliminary data.</text>
</comment>
<feature type="chain" id="PRO_5017695991" evidence="10">
    <location>
        <begin position="41"/>
        <end position="1047"/>
    </location>
</feature>
<evidence type="ECO:0000256" key="3">
    <source>
        <dbReference type="ARBA" id="ARBA00022452"/>
    </source>
</evidence>
<evidence type="ECO:0000256" key="8">
    <source>
        <dbReference type="PROSITE-ProRule" id="PRU01360"/>
    </source>
</evidence>
<reference evidence="13 14" key="1">
    <citation type="submission" date="2018-08" db="EMBL/GenBank/DDBJ databases">
        <title>A genome reference for cultivated species of the human gut microbiota.</title>
        <authorList>
            <person name="Zou Y."/>
            <person name="Xue W."/>
            <person name="Luo G."/>
        </authorList>
    </citation>
    <scope>NUCLEOTIDE SEQUENCE [LARGE SCALE GENOMIC DNA]</scope>
    <source>
        <strain evidence="13 14">OM05-15BH</strain>
    </source>
</reference>
<feature type="domain" description="TonB-dependent receptor-like beta-barrel" evidence="11">
    <location>
        <begin position="457"/>
        <end position="1006"/>
    </location>
</feature>
<comment type="subcellular location">
    <subcellularLocation>
        <location evidence="1 8">Cell outer membrane</location>
        <topology evidence="1 8">Multi-pass membrane protein</topology>
    </subcellularLocation>
</comment>
<dbReference type="Pfam" id="PF13715">
    <property type="entry name" value="CarbopepD_reg_2"/>
    <property type="match status" value="1"/>
</dbReference>
<dbReference type="NCBIfam" id="TIGR04056">
    <property type="entry name" value="OMP_RagA_SusC"/>
    <property type="match status" value="1"/>
</dbReference>
<evidence type="ECO:0000256" key="9">
    <source>
        <dbReference type="RuleBase" id="RU003357"/>
    </source>
</evidence>
<organism evidence="13 14">
    <name type="scientific">Bacteroides oleiciplenus</name>
    <dbReference type="NCBI Taxonomy" id="626931"/>
    <lineage>
        <taxon>Bacteria</taxon>
        <taxon>Pseudomonadati</taxon>
        <taxon>Bacteroidota</taxon>
        <taxon>Bacteroidia</taxon>
        <taxon>Bacteroidales</taxon>
        <taxon>Bacteroidaceae</taxon>
        <taxon>Bacteroides</taxon>
    </lineage>
</organism>
<dbReference type="Pfam" id="PF07715">
    <property type="entry name" value="Plug"/>
    <property type="match status" value="1"/>
</dbReference>
<dbReference type="Gene3D" id="2.40.170.20">
    <property type="entry name" value="TonB-dependent receptor, beta-barrel domain"/>
    <property type="match status" value="1"/>
</dbReference>
<keyword evidence="2 8" id="KW-0813">Transport</keyword>
<dbReference type="NCBIfam" id="TIGR04057">
    <property type="entry name" value="SusC_RagA_signa"/>
    <property type="match status" value="1"/>
</dbReference>
<keyword evidence="5 9" id="KW-0798">TonB box</keyword>
<evidence type="ECO:0000313" key="13">
    <source>
        <dbReference type="EMBL" id="RGN32985.1"/>
    </source>
</evidence>
<dbReference type="SUPFAM" id="SSF49464">
    <property type="entry name" value="Carboxypeptidase regulatory domain-like"/>
    <property type="match status" value="1"/>
</dbReference>
<proteinExistence type="inferred from homology"/>
<keyword evidence="7 8" id="KW-0998">Cell outer membrane</keyword>
<dbReference type="InterPro" id="IPR023997">
    <property type="entry name" value="TonB-dep_OMP_SusC/RagA_CS"/>
</dbReference>
<dbReference type="GO" id="GO:0009279">
    <property type="term" value="C:cell outer membrane"/>
    <property type="evidence" value="ECO:0007669"/>
    <property type="project" value="UniProtKB-SubCell"/>
</dbReference>
<dbReference type="InterPro" id="IPR012910">
    <property type="entry name" value="Plug_dom"/>
</dbReference>
<dbReference type="InterPro" id="IPR000531">
    <property type="entry name" value="Beta-barrel_TonB"/>
</dbReference>
<dbReference type="RefSeq" id="WP_117725003.1">
    <property type="nucleotide sequence ID" value="NZ_QSUL01000012.1"/>
</dbReference>
<dbReference type="InterPro" id="IPR008969">
    <property type="entry name" value="CarboxyPept-like_regulatory"/>
</dbReference>
<keyword evidence="6 8" id="KW-0472">Membrane</keyword>
<keyword evidence="3 8" id="KW-1134">Transmembrane beta strand</keyword>
<evidence type="ECO:0000313" key="14">
    <source>
        <dbReference type="Proteomes" id="UP000260983"/>
    </source>
</evidence>
<name>A0A3E5B6M5_9BACE</name>
<evidence type="ECO:0000256" key="5">
    <source>
        <dbReference type="ARBA" id="ARBA00023077"/>
    </source>
</evidence>
<accession>A0A3E5B6M5</accession>
<keyword evidence="4 8" id="KW-0812">Transmembrane</keyword>
<protein>
    <submittedName>
        <fullName evidence="13">TonB-dependent receptor</fullName>
    </submittedName>
</protein>
<dbReference type="PROSITE" id="PS52016">
    <property type="entry name" value="TONB_DEPENDENT_REC_3"/>
    <property type="match status" value="1"/>
</dbReference>
<dbReference type="EMBL" id="QSUL01000012">
    <property type="protein sequence ID" value="RGN32985.1"/>
    <property type="molecule type" value="Genomic_DNA"/>
</dbReference>
<evidence type="ECO:0000256" key="4">
    <source>
        <dbReference type="ARBA" id="ARBA00022692"/>
    </source>
</evidence>
<dbReference type="InterPro" id="IPR036942">
    <property type="entry name" value="Beta-barrel_TonB_sf"/>
</dbReference>
<feature type="domain" description="TonB-dependent receptor plug" evidence="12">
    <location>
        <begin position="147"/>
        <end position="253"/>
    </location>
</feature>
<dbReference type="AlphaFoldDB" id="A0A3E5B6M5"/>
<dbReference type="Proteomes" id="UP000260983">
    <property type="component" value="Unassembled WGS sequence"/>
</dbReference>
<dbReference type="Gene3D" id="2.170.130.10">
    <property type="entry name" value="TonB-dependent receptor, plug domain"/>
    <property type="match status" value="1"/>
</dbReference>
<feature type="signal peptide" evidence="10">
    <location>
        <begin position="1"/>
        <end position="40"/>
    </location>
</feature>
<keyword evidence="10" id="KW-0732">Signal</keyword>
<comment type="similarity">
    <text evidence="8 9">Belongs to the TonB-dependent receptor family.</text>
</comment>
<evidence type="ECO:0000256" key="7">
    <source>
        <dbReference type="ARBA" id="ARBA00023237"/>
    </source>
</evidence>
<dbReference type="Pfam" id="PF00593">
    <property type="entry name" value="TonB_dep_Rec_b-barrel"/>
    <property type="match status" value="1"/>
</dbReference>
<evidence type="ECO:0000256" key="6">
    <source>
        <dbReference type="ARBA" id="ARBA00023136"/>
    </source>
</evidence>
<dbReference type="InterPro" id="IPR039426">
    <property type="entry name" value="TonB-dep_rcpt-like"/>
</dbReference>
<evidence type="ECO:0000259" key="11">
    <source>
        <dbReference type="Pfam" id="PF00593"/>
    </source>
</evidence>
<dbReference type="InterPro" id="IPR023996">
    <property type="entry name" value="TonB-dep_OMP_SusC/RagA"/>
</dbReference>
<evidence type="ECO:0000256" key="10">
    <source>
        <dbReference type="SAM" id="SignalP"/>
    </source>
</evidence>
<evidence type="ECO:0000256" key="1">
    <source>
        <dbReference type="ARBA" id="ARBA00004571"/>
    </source>
</evidence>
<dbReference type="InterPro" id="IPR037066">
    <property type="entry name" value="Plug_dom_sf"/>
</dbReference>
<evidence type="ECO:0000256" key="2">
    <source>
        <dbReference type="ARBA" id="ARBA00022448"/>
    </source>
</evidence>
<dbReference type="SUPFAM" id="SSF56935">
    <property type="entry name" value="Porins"/>
    <property type="match status" value="1"/>
</dbReference>
<evidence type="ECO:0000259" key="12">
    <source>
        <dbReference type="Pfam" id="PF07715"/>
    </source>
</evidence>
<sequence length="1047" mass="116374">MKNYNLKSLNAFTKFKCTAKLLGCTWVLLGLISTSTQVYASDFKSSISTYDINQSKVTIKGVVVDERNEPIVGANIMEKGTSNGTISDIEGAFTLTVSFGATLKITFIGYVDKQLSIKGKTSFRVVLSEDTNALDEIVVVGYGTARKQDLTSAISSVKSEDIDKFFSGNIQSSLQGQVAGVTVVNSSGAPGSSPSVTIRGISNFGDNKPLYVVDGIPMGTDIRYLDPNDIESMEVLKDASATAIYGTQASNGVILITTKKGKAGKVNFQFDASFGLQTIGSPNMADGLEYAKVLNEKALNDNGPDAALPFPDLNEVHTTNWWREVMNKVAPQQKYNLSFNGGSDKIVYSASLGYYRQDSQMDKGYWEKISSRFNLDFNFNKYVSFTQNLNVSFEGQEDTPGVVGNILKMDPTTPVFIPEEERVNDGINDRSKPLNWYHRSIHNQAHNPVGAVARAGNDSYSSYRFISNSTLTVKPIAGLTLRSQLGLGFRFNEKDIFSPTFFIDNLERNERSKIERRHNNSSNWSWNNTATYEKKIKKHSFTLMAGMTMEKYRSRTLQGSRYDLPGEFESLRQIDAATGEMDLSGNTSINTLLSYLFRVNYNYDNRYYLTMTGRYDGSSKFMDKNKWAFFPSVSAAWRISGEGFLKDSEIVNDLKLRVGWGQIGNQNIDNGAYLDILSGSYYPFGSDKDLQIAYLPGGVKNPDVKWETVKDANVGIDASFFRNRFSVSADYYVRKTEDMLMQCANPWYSGYPGKIWTNVGCIQVNGWEVSATYMEKFKDWSMKIGLTASHSKNKAKTLADGEALWGGSFDGGGNVTRTVEGGIIGEYYGYIADGIFQNQDEIDNYAKDGVPIQGNARPGDLKFRDLDNSGTIDDKDRTVIGNPYPDLNLGLNINLTYKDFDFSTSFYASLGGDNFCNTKFRHTTAKNDFNVFKGVYNSVWREGNEQNATMPRLSGVDLNGNLSKVSTYFVEDASFLRCRSMQLGYTIPKQFWGMSKLRVYASVENLFVITGYSGQDPEVGGSTLSAGIDNGLYPQPRTYIFGLKMSF</sequence>
<dbReference type="FunFam" id="2.170.130.10:FF:000008">
    <property type="entry name" value="SusC/RagA family TonB-linked outer membrane protein"/>
    <property type="match status" value="1"/>
</dbReference>